<evidence type="ECO:0000256" key="2">
    <source>
        <dbReference type="ARBA" id="ARBA00022679"/>
    </source>
</evidence>
<organism evidence="5 6">
    <name type="scientific">Arctia plantaginis</name>
    <name type="common">Wood tiger moth</name>
    <name type="synonym">Phalaena plantaginis</name>
    <dbReference type="NCBI Taxonomy" id="874455"/>
    <lineage>
        <taxon>Eukaryota</taxon>
        <taxon>Metazoa</taxon>
        <taxon>Ecdysozoa</taxon>
        <taxon>Arthropoda</taxon>
        <taxon>Hexapoda</taxon>
        <taxon>Insecta</taxon>
        <taxon>Pterygota</taxon>
        <taxon>Neoptera</taxon>
        <taxon>Endopterygota</taxon>
        <taxon>Lepidoptera</taxon>
        <taxon>Glossata</taxon>
        <taxon>Ditrysia</taxon>
        <taxon>Noctuoidea</taxon>
        <taxon>Erebidae</taxon>
        <taxon>Arctiinae</taxon>
        <taxon>Arctia</taxon>
    </lineage>
</organism>
<dbReference type="Gene3D" id="3.40.630.30">
    <property type="match status" value="1"/>
</dbReference>
<dbReference type="AlphaFoldDB" id="A0A8S0YLA8"/>
<dbReference type="FunFam" id="3.40.630.30:FF:000064">
    <property type="entry name" value="GNAT family acetyltransferase"/>
    <property type="match status" value="1"/>
</dbReference>
<dbReference type="GO" id="GO:0008080">
    <property type="term" value="F:N-acetyltransferase activity"/>
    <property type="evidence" value="ECO:0007669"/>
    <property type="project" value="TreeGrafter"/>
</dbReference>
<name>A0A8S0YLA8_ARCPL</name>
<gene>
    <name evidence="5" type="ORF">APLA_LOCUS155</name>
</gene>
<dbReference type="Pfam" id="PF00583">
    <property type="entry name" value="Acetyltransf_1"/>
    <property type="match status" value="1"/>
</dbReference>
<keyword evidence="2" id="KW-0808">Transferase</keyword>
<evidence type="ECO:0000313" key="5">
    <source>
        <dbReference type="EMBL" id="CAB3220056.1"/>
    </source>
</evidence>
<dbReference type="PANTHER" id="PTHR10545">
    <property type="entry name" value="DIAMINE N-ACETYLTRANSFERASE"/>
    <property type="match status" value="1"/>
</dbReference>
<dbReference type="CDD" id="cd04301">
    <property type="entry name" value="NAT_SF"/>
    <property type="match status" value="1"/>
</dbReference>
<evidence type="ECO:0000256" key="1">
    <source>
        <dbReference type="ARBA" id="ARBA00008694"/>
    </source>
</evidence>
<dbReference type="InterPro" id="IPR016181">
    <property type="entry name" value="Acyl_CoA_acyltransferase"/>
</dbReference>
<dbReference type="PANTHER" id="PTHR10545:SF29">
    <property type="entry name" value="GH14572P-RELATED"/>
    <property type="match status" value="1"/>
</dbReference>
<feature type="domain" description="N-acetyltransferase" evidence="4">
    <location>
        <begin position="14"/>
        <end position="165"/>
    </location>
</feature>
<accession>A0A8S0YLA8</accession>
<evidence type="ECO:0000313" key="6">
    <source>
        <dbReference type="Proteomes" id="UP000494256"/>
    </source>
</evidence>
<keyword evidence="3" id="KW-0012">Acyltransferase</keyword>
<dbReference type="Proteomes" id="UP000494256">
    <property type="component" value="Unassembled WGS sequence"/>
</dbReference>
<comment type="caution">
    <text evidence="5">The sequence shown here is derived from an EMBL/GenBank/DDBJ whole genome shotgun (WGS) entry which is preliminary data.</text>
</comment>
<comment type="similarity">
    <text evidence="1">Belongs to the acetyltransferase family.</text>
</comment>
<dbReference type="EMBL" id="CADEBD010000034">
    <property type="protein sequence ID" value="CAB3220056.1"/>
    <property type="molecule type" value="Genomic_DNA"/>
</dbReference>
<evidence type="ECO:0000259" key="4">
    <source>
        <dbReference type="PROSITE" id="PS51186"/>
    </source>
</evidence>
<protein>
    <recommendedName>
        <fullName evidence="4">N-acetyltransferase domain-containing protein</fullName>
    </recommendedName>
</protein>
<proteinExistence type="inferred from homology"/>
<dbReference type="SUPFAM" id="SSF55729">
    <property type="entry name" value="Acyl-CoA N-acyltransferases (Nat)"/>
    <property type="match status" value="1"/>
</dbReference>
<reference evidence="5 6" key="1">
    <citation type="submission" date="2020-04" db="EMBL/GenBank/DDBJ databases">
        <authorList>
            <person name="Wallbank WR R."/>
            <person name="Pardo Diaz C."/>
            <person name="Kozak K."/>
            <person name="Martin S."/>
            <person name="Jiggins C."/>
            <person name="Moest M."/>
            <person name="Warren A I."/>
            <person name="Byers J.R.P. K."/>
            <person name="Montejo-Kovacevich G."/>
            <person name="Yen C E."/>
        </authorList>
    </citation>
    <scope>NUCLEOTIDE SEQUENCE [LARGE SCALE GENOMIC DNA]</scope>
</reference>
<dbReference type="InterPro" id="IPR000182">
    <property type="entry name" value="GNAT_dom"/>
</dbReference>
<evidence type="ECO:0000256" key="3">
    <source>
        <dbReference type="ARBA" id="ARBA00023315"/>
    </source>
</evidence>
<sequence length="174" mass="19771">MSSAKDKTSDTGAVTLRPATRGDMRYVLDMIQELAEYEGVPDGPQITVDDLVRDGFDSSSPWFFGLIAELDGAVVGHAFCNRAYSSWTCRAYYLEDLYVRPHARRHRIGQRLMQELCRMAVRDKVTRIDWHVLADNAPALGFYAKLGARDMRVSEGRTAMRLDEPFIKQLSIEH</sequence>
<dbReference type="OrthoDB" id="8192965at2759"/>
<dbReference type="InterPro" id="IPR051016">
    <property type="entry name" value="Diverse_Substrate_AcTransf"/>
</dbReference>
<dbReference type="PROSITE" id="PS51186">
    <property type="entry name" value="GNAT"/>
    <property type="match status" value="1"/>
</dbReference>